<keyword evidence="3 5" id="KW-1133">Transmembrane helix</keyword>
<dbReference type="GO" id="GO:0012505">
    <property type="term" value="C:endomembrane system"/>
    <property type="evidence" value="ECO:0007669"/>
    <property type="project" value="UniProtKB-SubCell"/>
</dbReference>
<dbReference type="AlphaFoldDB" id="A0A1I1KIW9"/>
<gene>
    <name evidence="7" type="ORF">SAMN04487968_10890</name>
</gene>
<reference evidence="7 8" key="1">
    <citation type="submission" date="2016-10" db="EMBL/GenBank/DDBJ databases">
        <authorList>
            <person name="de Groot N.N."/>
        </authorList>
    </citation>
    <scope>NUCLEOTIDE SEQUENCE [LARGE SCALE GENOMIC DNA]</scope>
    <source>
        <strain evidence="7 8">CGMCC 1.7056</strain>
    </source>
</reference>
<dbReference type="STRING" id="574651.SAMN04487968_10890"/>
<keyword evidence="4 5" id="KW-0472">Membrane</keyword>
<evidence type="ECO:0000256" key="5">
    <source>
        <dbReference type="SAM" id="Phobius"/>
    </source>
</evidence>
<feature type="transmembrane region" description="Helical" evidence="5">
    <location>
        <begin position="48"/>
        <end position="69"/>
    </location>
</feature>
<protein>
    <recommendedName>
        <fullName evidence="6">DUF202 domain-containing protein</fullName>
    </recommendedName>
</protein>
<dbReference type="InterPro" id="IPR003807">
    <property type="entry name" value="DUF202"/>
</dbReference>
<evidence type="ECO:0000259" key="6">
    <source>
        <dbReference type="Pfam" id="PF02656"/>
    </source>
</evidence>
<evidence type="ECO:0000256" key="1">
    <source>
        <dbReference type="ARBA" id="ARBA00004127"/>
    </source>
</evidence>
<evidence type="ECO:0000256" key="2">
    <source>
        <dbReference type="ARBA" id="ARBA00022692"/>
    </source>
</evidence>
<feature type="transmembrane region" description="Helical" evidence="5">
    <location>
        <begin position="90"/>
        <end position="111"/>
    </location>
</feature>
<evidence type="ECO:0000256" key="4">
    <source>
        <dbReference type="ARBA" id="ARBA00023136"/>
    </source>
</evidence>
<dbReference type="EMBL" id="FOLB01000008">
    <property type="protein sequence ID" value="SFC58628.1"/>
    <property type="molecule type" value="Genomic_DNA"/>
</dbReference>
<organism evidence="7 8">
    <name type="scientific">Nocardioides terrae</name>
    <dbReference type="NCBI Taxonomy" id="574651"/>
    <lineage>
        <taxon>Bacteria</taxon>
        <taxon>Bacillati</taxon>
        <taxon>Actinomycetota</taxon>
        <taxon>Actinomycetes</taxon>
        <taxon>Propionibacteriales</taxon>
        <taxon>Nocardioidaceae</taxon>
        <taxon>Nocardioides</taxon>
    </lineage>
</organism>
<feature type="domain" description="DUF202" evidence="6">
    <location>
        <begin position="13"/>
        <end position="78"/>
    </location>
</feature>
<dbReference type="RefSeq" id="WP_091124062.1">
    <property type="nucleotide sequence ID" value="NZ_FOLB01000008.1"/>
</dbReference>
<comment type="subcellular location">
    <subcellularLocation>
        <location evidence="1">Endomembrane system</location>
        <topology evidence="1">Multi-pass membrane protein</topology>
    </subcellularLocation>
</comment>
<sequence>MSGDGTSDRTAADQGLQPERTALAWYRTCLSLAAGAAVAARYGGSIGVGWAVVLGVTGPVLALAAALAARQRYASARRSLASGLLATDGVLPALAAATLGVVGLGCATYVVGTVVS</sequence>
<name>A0A1I1KIW9_9ACTN</name>
<dbReference type="Proteomes" id="UP000198832">
    <property type="component" value="Unassembled WGS sequence"/>
</dbReference>
<proteinExistence type="predicted"/>
<keyword evidence="8" id="KW-1185">Reference proteome</keyword>
<evidence type="ECO:0000256" key="3">
    <source>
        <dbReference type="ARBA" id="ARBA00022989"/>
    </source>
</evidence>
<accession>A0A1I1KIW9</accession>
<evidence type="ECO:0000313" key="7">
    <source>
        <dbReference type="EMBL" id="SFC58628.1"/>
    </source>
</evidence>
<dbReference type="Pfam" id="PF02656">
    <property type="entry name" value="DUF202"/>
    <property type="match status" value="1"/>
</dbReference>
<keyword evidence="2 5" id="KW-0812">Transmembrane</keyword>
<evidence type="ECO:0000313" key="8">
    <source>
        <dbReference type="Proteomes" id="UP000198832"/>
    </source>
</evidence>